<evidence type="ECO:0000313" key="2">
    <source>
        <dbReference type="EMBL" id="QIT17272.1"/>
    </source>
</evidence>
<dbReference type="RefSeq" id="WP_167563257.1">
    <property type="nucleotide sequence ID" value="NZ_CP049806.1"/>
</dbReference>
<organism evidence="2 3">
    <name type="scientific">Acinetobacter pittii</name>
    <name type="common">Acinetobacter genomosp. 3</name>
    <dbReference type="NCBI Taxonomy" id="48296"/>
    <lineage>
        <taxon>Bacteria</taxon>
        <taxon>Pseudomonadati</taxon>
        <taxon>Pseudomonadota</taxon>
        <taxon>Gammaproteobacteria</taxon>
        <taxon>Moraxellales</taxon>
        <taxon>Moraxellaceae</taxon>
        <taxon>Acinetobacter</taxon>
        <taxon>Acinetobacter calcoaceticus/baumannii complex</taxon>
    </lineage>
</organism>
<reference evidence="2 3" key="1">
    <citation type="submission" date="2020-03" db="EMBL/GenBank/DDBJ databases">
        <authorList>
            <person name="Zhang L."/>
            <person name="Han X."/>
            <person name="Chen Y."/>
            <person name="Yu Y."/>
        </authorList>
    </citation>
    <scope>NUCLEOTIDE SEQUENCE [LARGE SCALE GENOMIC DNA]</scope>
    <source>
        <strain evidence="2 3">A1254</strain>
    </source>
</reference>
<sequence length="221" mass="26394">MVKNDLKVKIRRIWKWTFIGIIIFLVISFFLKSSYPITHYKFNLSDAYEVLKDTLTLAAGFLAPVAAFVLFSDWREQHVLVNNEKISKEILNILDEFYEFYNLHFGYVLENDEFYKKQYLYFQKINYLAEKKAEINAKDQVAKDFLVQLKEIQILLPTYWILFTEEVRAYQDFQKFHEPQTVLAKGLSDSYSNKHINAQSKKFNVQKEIIEKRNKLSILYV</sequence>
<feature type="transmembrane region" description="Helical" evidence="1">
    <location>
        <begin position="12"/>
        <end position="31"/>
    </location>
</feature>
<dbReference type="Proteomes" id="UP000501692">
    <property type="component" value="Chromosome"/>
</dbReference>
<keyword evidence="1" id="KW-0812">Transmembrane</keyword>
<proteinExistence type="predicted"/>
<feature type="transmembrane region" description="Helical" evidence="1">
    <location>
        <begin position="51"/>
        <end position="71"/>
    </location>
</feature>
<dbReference type="AlphaFoldDB" id="A0A6H0FSH5"/>
<protein>
    <submittedName>
        <fullName evidence="2">Uncharacterized protein</fullName>
    </submittedName>
</protein>
<evidence type="ECO:0000313" key="3">
    <source>
        <dbReference type="Proteomes" id="UP000501692"/>
    </source>
</evidence>
<gene>
    <name evidence="2" type="ORF">G8E09_05850</name>
</gene>
<keyword evidence="1" id="KW-1133">Transmembrane helix</keyword>
<name>A0A6H0FSH5_ACIPI</name>
<keyword evidence="1" id="KW-0472">Membrane</keyword>
<accession>A0A6H0FSH5</accession>
<dbReference type="EMBL" id="CP049806">
    <property type="protein sequence ID" value="QIT17272.1"/>
    <property type="molecule type" value="Genomic_DNA"/>
</dbReference>
<evidence type="ECO:0000256" key="1">
    <source>
        <dbReference type="SAM" id="Phobius"/>
    </source>
</evidence>